<dbReference type="InterPro" id="IPR002156">
    <property type="entry name" value="RNaseH_domain"/>
</dbReference>
<organism evidence="2 3">
    <name type="scientific">Phoenix dactylifera</name>
    <name type="common">Date palm</name>
    <dbReference type="NCBI Taxonomy" id="42345"/>
    <lineage>
        <taxon>Eukaryota</taxon>
        <taxon>Viridiplantae</taxon>
        <taxon>Streptophyta</taxon>
        <taxon>Embryophyta</taxon>
        <taxon>Tracheophyta</taxon>
        <taxon>Spermatophyta</taxon>
        <taxon>Magnoliopsida</taxon>
        <taxon>Liliopsida</taxon>
        <taxon>Arecaceae</taxon>
        <taxon>Coryphoideae</taxon>
        <taxon>Phoeniceae</taxon>
        <taxon>Phoenix</taxon>
    </lineage>
</organism>
<dbReference type="InterPro" id="IPR012337">
    <property type="entry name" value="RNaseH-like_sf"/>
</dbReference>
<gene>
    <name evidence="3" type="primary">LOC120104339</name>
</gene>
<dbReference type="Proteomes" id="UP000228380">
    <property type="component" value="Chromosome 17"/>
</dbReference>
<dbReference type="OrthoDB" id="597234at2759"/>
<dbReference type="Pfam" id="PF13456">
    <property type="entry name" value="RVT_3"/>
    <property type="match status" value="1"/>
</dbReference>
<name>A0A8B8ZD13_PHODC</name>
<protein>
    <submittedName>
        <fullName evidence="3">Uncharacterized protein LOC120104339</fullName>
    </submittedName>
</protein>
<dbReference type="AlphaFoldDB" id="A0A8B8ZD13"/>
<dbReference type="InterPro" id="IPR044730">
    <property type="entry name" value="RNase_H-like_dom_plant"/>
</dbReference>
<dbReference type="GO" id="GO:0004523">
    <property type="term" value="F:RNA-DNA hybrid ribonuclease activity"/>
    <property type="evidence" value="ECO:0007669"/>
    <property type="project" value="InterPro"/>
</dbReference>
<evidence type="ECO:0000259" key="1">
    <source>
        <dbReference type="Pfam" id="PF13456"/>
    </source>
</evidence>
<dbReference type="SUPFAM" id="SSF53098">
    <property type="entry name" value="Ribonuclease H-like"/>
    <property type="match status" value="1"/>
</dbReference>
<dbReference type="InterPro" id="IPR053151">
    <property type="entry name" value="RNase_H-like"/>
</dbReference>
<dbReference type="PANTHER" id="PTHR47723:SF24">
    <property type="entry name" value="RNASE H TYPE-1 DOMAIN-CONTAINING PROTEIN"/>
    <property type="match status" value="1"/>
</dbReference>
<keyword evidence="2" id="KW-1185">Reference proteome</keyword>
<reference evidence="3" key="2">
    <citation type="submission" date="2025-08" db="UniProtKB">
        <authorList>
            <consortium name="RefSeq"/>
        </authorList>
    </citation>
    <scope>IDENTIFICATION</scope>
    <source>
        <tissue evidence="3">Young leaves</tissue>
    </source>
</reference>
<dbReference type="RefSeq" id="XP_038971192.1">
    <property type="nucleotide sequence ID" value="XM_039115264.1"/>
</dbReference>
<dbReference type="Gene3D" id="3.30.420.10">
    <property type="entry name" value="Ribonuclease H-like superfamily/Ribonuclease H"/>
    <property type="match status" value="1"/>
</dbReference>
<accession>A0A8B8ZD13</accession>
<dbReference type="GO" id="GO:0003676">
    <property type="term" value="F:nucleic acid binding"/>
    <property type="evidence" value="ECO:0007669"/>
    <property type="project" value="InterPro"/>
</dbReference>
<evidence type="ECO:0000313" key="3">
    <source>
        <dbReference type="RefSeq" id="XP_038971192.1"/>
    </source>
</evidence>
<dbReference type="GeneID" id="120104339"/>
<feature type="domain" description="RNase H type-1" evidence="1">
    <location>
        <begin position="94"/>
        <end position="213"/>
    </location>
</feature>
<dbReference type="InterPro" id="IPR036397">
    <property type="entry name" value="RNaseH_sf"/>
</dbReference>
<sequence length="254" mass="28265">MRSPRFAQAGILRAYLAYHIWLDRNARLFEGRRFPTRMVVDRAVLQAGEVSSGLDLCSLGTARDIWGTHCAVLVPRFVFASWVPPPLGYLKVSFDGSVALEGRSGGVGFVIRDHLGRLVVAGGRCTPGLTVVGAELRAAWEGVSYARRVLGARRVHLEGDSSIVIDWIQGADRYGDGHPLIRETRRMALEMDDFEAVHVFRETNSVADWVASYVARHSGEICWTSTETKKYGIEIVISQLYVYLHLGNFEITVD</sequence>
<dbReference type="CDD" id="cd06222">
    <property type="entry name" value="RNase_H_like"/>
    <property type="match status" value="1"/>
</dbReference>
<evidence type="ECO:0000313" key="2">
    <source>
        <dbReference type="Proteomes" id="UP000228380"/>
    </source>
</evidence>
<proteinExistence type="predicted"/>
<reference evidence="2" key="1">
    <citation type="journal article" date="2019" name="Nat. Commun.">
        <title>Genome-wide association mapping of date palm fruit traits.</title>
        <authorList>
            <person name="Hazzouri K.M."/>
            <person name="Gros-Balthazard M."/>
            <person name="Flowers J.M."/>
            <person name="Copetti D."/>
            <person name="Lemansour A."/>
            <person name="Lebrun M."/>
            <person name="Masmoudi K."/>
            <person name="Ferrand S."/>
            <person name="Dhar M.I."/>
            <person name="Fresquez Z.A."/>
            <person name="Rosas U."/>
            <person name="Zhang J."/>
            <person name="Talag J."/>
            <person name="Lee S."/>
            <person name="Kudrna D."/>
            <person name="Powell R.F."/>
            <person name="Leitch I.J."/>
            <person name="Krueger R.R."/>
            <person name="Wing R.A."/>
            <person name="Amiri K.M.A."/>
            <person name="Purugganan M.D."/>
        </authorList>
    </citation>
    <scope>NUCLEOTIDE SEQUENCE [LARGE SCALE GENOMIC DNA]</scope>
    <source>
        <strain evidence="2">cv. Khalas</strain>
    </source>
</reference>
<dbReference type="PANTHER" id="PTHR47723">
    <property type="entry name" value="OS05G0353850 PROTEIN"/>
    <property type="match status" value="1"/>
</dbReference>
<dbReference type="KEGG" id="pda:120104339"/>